<dbReference type="PANTHER" id="PTHR47691">
    <property type="entry name" value="REGULATOR-RELATED"/>
    <property type="match status" value="1"/>
</dbReference>
<evidence type="ECO:0000256" key="1">
    <source>
        <dbReference type="PROSITE-ProRule" id="PRU00339"/>
    </source>
</evidence>
<dbReference type="Pfam" id="PF00531">
    <property type="entry name" value="Death"/>
    <property type="match status" value="1"/>
</dbReference>
<gene>
    <name evidence="4" type="ORF">AWC38_SpisGene8749</name>
</gene>
<dbReference type="PANTHER" id="PTHR47691:SF3">
    <property type="entry name" value="HTH-TYPE TRANSCRIPTIONAL REGULATOR RV0890C-RELATED"/>
    <property type="match status" value="1"/>
</dbReference>
<dbReference type="OrthoDB" id="5953971at2759"/>
<evidence type="ECO:0000313" key="5">
    <source>
        <dbReference type="Proteomes" id="UP000225706"/>
    </source>
</evidence>
<protein>
    <recommendedName>
        <fullName evidence="3">Death domain-containing protein</fullName>
    </recommendedName>
</protein>
<evidence type="ECO:0000313" key="4">
    <source>
        <dbReference type="EMBL" id="PFX26553.1"/>
    </source>
</evidence>
<dbReference type="PROSITE" id="PS00028">
    <property type="entry name" value="ZINC_FINGER_C2H2_1"/>
    <property type="match status" value="1"/>
</dbReference>
<dbReference type="Pfam" id="PF13424">
    <property type="entry name" value="TPR_12"/>
    <property type="match status" value="1"/>
</dbReference>
<feature type="compositionally biased region" description="Polar residues" evidence="2">
    <location>
        <begin position="334"/>
        <end position="350"/>
    </location>
</feature>
<dbReference type="Gene3D" id="1.10.533.10">
    <property type="entry name" value="Death Domain, Fas"/>
    <property type="match status" value="3"/>
</dbReference>
<feature type="repeat" description="TPR" evidence="1">
    <location>
        <begin position="927"/>
        <end position="960"/>
    </location>
</feature>
<dbReference type="GO" id="GO:0007165">
    <property type="term" value="P:signal transduction"/>
    <property type="evidence" value="ECO:0007669"/>
    <property type="project" value="InterPro"/>
</dbReference>
<dbReference type="Gene3D" id="3.40.50.300">
    <property type="entry name" value="P-loop containing nucleotide triphosphate hydrolases"/>
    <property type="match status" value="1"/>
</dbReference>
<dbReference type="SUPFAM" id="SSF48452">
    <property type="entry name" value="TPR-like"/>
    <property type="match status" value="2"/>
</dbReference>
<proteinExistence type="predicted"/>
<dbReference type="SMART" id="SM00005">
    <property type="entry name" value="DEATH"/>
    <property type="match status" value="2"/>
</dbReference>
<dbReference type="AlphaFoldDB" id="A0A2B4SBY5"/>
<feature type="compositionally biased region" description="Basic and acidic residues" evidence="2">
    <location>
        <begin position="353"/>
        <end position="371"/>
    </location>
</feature>
<evidence type="ECO:0000259" key="3">
    <source>
        <dbReference type="PROSITE" id="PS50017"/>
    </source>
</evidence>
<reference evidence="5" key="1">
    <citation type="journal article" date="2017" name="bioRxiv">
        <title>Comparative analysis of the genomes of Stylophora pistillata and Acropora digitifera provides evidence for extensive differences between species of corals.</title>
        <authorList>
            <person name="Voolstra C.R."/>
            <person name="Li Y."/>
            <person name="Liew Y.J."/>
            <person name="Baumgarten S."/>
            <person name="Zoccola D."/>
            <person name="Flot J.-F."/>
            <person name="Tambutte S."/>
            <person name="Allemand D."/>
            <person name="Aranda M."/>
        </authorList>
    </citation>
    <scope>NUCLEOTIDE SEQUENCE [LARGE SCALE GENOMIC DNA]</scope>
</reference>
<dbReference type="SUPFAM" id="SSF52540">
    <property type="entry name" value="P-loop containing nucleoside triphosphate hydrolases"/>
    <property type="match status" value="1"/>
</dbReference>
<dbReference type="InterPro" id="IPR013087">
    <property type="entry name" value="Znf_C2H2_type"/>
</dbReference>
<dbReference type="Proteomes" id="UP000225706">
    <property type="component" value="Unassembled WGS sequence"/>
</dbReference>
<dbReference type="InterPro" id="IPR019734">
    <property type="entry name" value="TPR_rpt"/>
</dbReference>
<dbReference type="SMART" id="SM00028">
    <property type="entry name" value="TPR"/>
    <property type="match status" value="3"/>
</dbReference>
<keyword evidence="5" id="KW-1185">Reference proteome</keyword>
<sequence>MSFVGGSPPTECTLSAILEERPKLIEQLALCLDKEMRLIPNWKHLASELDVNADVIRRLEKPYSDYSPTIRLFEYLEATQPDLSIEQLKDALLEIGRNDLFSLLTKAGCIDSEKVKDLITSQNIQGPSPTAGLLDEIALALDVTSLALSSWSSLAIKLRVPRKTCWGFERRSTDNPTHNLLQYLVTTCPEMKLRSLKDALDSIQRKDLLKILEEHNQRDEVFLKDLMSQEPELVETMAETLNREEVPGVKSWIHLAYKLNVPDDVRQGFGVTGQNSKSPTKEVIEWVAVNLPQKTLSDVTNALDRIQRNDAIRIISKQFPGSVESTLERRGCSFQDSLTMSDPTGQSPSPSYKRGEKDSPPKGVTDVREQPGHCGTLPDQIDLVGRNETCEKIITALSSNKAVKIVAPPGYGKTSTVIEVAHQLINRGKFIAYVHPRGVTCVEDLASYIIEALGFVPSEDTITEVIRRIRVFKTKTVVLIIENIDNLLHLEAQISKDEYNQELNCKNGEFSVSFPVELIALEPLNERDSASLFTKSDRSVDKSLIDDLVRVCGGIPLLICTVRSILRRENPERLAQRLTTCSTSALVRELSPESLPNENRIDKRLQICLNRFSEENQKVFVMFSTFPSGFTEEQFNSVFKSSVGEGLQAFLNSLKQSSLLNFDRNNCLYSLHPFIRNFFSVMSYHREFKSIFIRHYSDLAVTLSETFLTKDCKLAIDQYRSEKDNIREAMVWCGDEHPELGQTVREHCIAAFNKAAVFLAKMMRKQEFVSLFCKLAYRCQDNNDLLSACLTGIGVKIVLSCTCTPYICPRALYQAKRYLAHAKHIHSKLTDVNEAVRAHCLSKLGFCCVREGRIEEGFEYLNEALELRRKREEKSDETKDKVMLGACYNDLAASLMVQRKHMCAIQTRLCHVLPLYEQNLGDHPFTATTLDWIGNSYHALGDYDNAVKYISKSVEMRKQLLGHHQETAMSLHDLGVALNAKEDYSSALKYLKEAIDLQEEVSDTHQQLIHTHQDMSIALRGLGRNSEAEEEMTRAAVCAKKLEKEEKEEENDWMDISCTGLGVLKKRSTTL</sequence>
<name>A0A2B4SBY5_STYPI</name>
<dbReference type="Gene3D" id="1.25.40.10">
    <property type="entry name" value="Tetratricopeptide repeat domain"/>
    <property type="match status" value="2"/>
</dbReference>
<dbReference type="InterPro" id="IPR000488">
    <property type="entry name" value="Death_dom"/>
</dbReference>
<accession>A0A2B4SBY5</accession>
<dbReference type="InterPro" id="IPR011029">
    <property type="entry name" value="DEATH-like_dom_sf"/>
</dbReference>
<organism evidence="4 5">
    <name type="scientific">Stylophora pistillata</name>
    <name type="common">Smooth cauliflower coral</name>
    <dbReference type="NCBI Taxonomy" id="50429"/>
    <lineage>
        <taxon>Eukaryota</taxon>
        <taxon>Metazoa</taxon>
        <taxon>Cnidaria</taxon>
        <taxon>Anthozoa</taxon>
        <taxon>Hexacorallia</taxon>
        <taxon>Scleractinia</taxon>
        <taxon>Astrocoeniina</taxon>
        <taxon>Pocilloporidae</taxon>
        <taxon>Stylophora</taxon>
    </lineage>
</organism>
<feature type="domain" description="Death" evidence="3">
    <location>
        <begin position="41"/>
        <end position="108"/>
    </location>
</feature>
<dbReference type="InterPro" id="IPR027417">
    <property type="entry name" value="P-loop_NTPase"/>
</dbReference>
<comment type="caution">
    <text evidence="4">The sequence shown here is derived from an EMBL/GenBank/DDBJ whole genome shotgun (WGS) entry which is preliminary data.</text>
</comment>
<keyword evidence="1" id="KW-0802">TPR repeat</keyword>
<feature type="region of interest" description="Disordered" evidence="2">
    <location>
        <begin position="334"/>
        <end position="376"/>
    </location>
</feature>
<dbReference type="PROSITE" id="PS50005">
    <property type="entry name" value="TPR"/>
    <property type="match status" value="2"/>
</dbReference>
<evidence type="ECO:0000256" key="2">
    <source>
        <dbReference type="SAM" id="MobiDB-lite"/>
    </source>
</evidence>
<dbReference type="PROSITE" id="PS50017">
    <property type="entry name" value="DEATH_DOMAIN"/>
    <property type="match status" value="1"/>
</dbReference>
<dbReference type="EMBL" id="LSMT01000123">
    <property type="protein sequence ID" value="PFX26553.1"/>
    <property type="molecule type" value="Genomic_DNA"/>
</dbReference>
<dbReference type="SUPFAM" id="SSF47986">
    <property type="entry name" value="DEATH domain"/>
    <property type="match status" value="3"/>
</dbReference>
<dbReference type="InterPro" id="IPR011990">
    <property type="entry name" value="TPR-like_helical_dom_sf"/>
</dbReference>
<feature type="repeat" description="TPR" evidence="1">
    <location>
        <begin position="968"/>
        <end position="1001"/>
    </location>
</feature>